<dbReference type="SUPFAM" id="SSF55961">
    <property type="entry name" value="Bet v1-like"/>
    <property type="match status" value="1"/>
</dbReference>
<dbReference type="Pfam" id="PF08327">
    <property type="entry name" value="AHSA1"/>
    <property type="match status" value="1"/>
</dbReference>
<comment type="similarity">
    <text evidence="1">Belongs to the AHA1 family.</text>
</comment>
<proteinExistence type="inferred from homology"/>
<sequence>MASTHAEGHTARPISIVRLFDAPRELVFRTWTQAEDVAAWFAPDGFTVTDCAVDARPGGRWHVRFRSASGEGHREYGEFREVVRPERLVFTLTQQGDDGHTGPETLVTVAFAEHGSKTEMTFEQTGFDSAATRDGNTEGWRECFDNLDHHLTTT</sequence>
<reference evidence="3" key="1">
    <citation type="journal article" date="2014" name="Int. J. Syst. Evol. Microbiol.">
        <title>Complete genome sequence of Corynebacterium casei LMG S-19264T (=DSM 44701T), isolated from a smear-ripened cheese.</title>
        <authorList>
            <consortium name="US DOE Joint Genome Institute (JGI-PGF)"/>
            <person name="Walter F."/>
            <person name="Albersmeier A."/>
            <person name="Kalinowski J."/>
            <person name="Ruckert C."/>
        </authorList>
    </citation>
    <scope>NUCLEOTIDE SEQUENCE</scope>
    <source>
        <strain evidence="3">CGMCC 4.7368</strain>
    </source>
</reference>
<feature type="domain" description="Activator of Hsp90 ATPase homologue 1/2-like C-terminal" evidence="2">
    <location>
        <begin position="21"/>
        <end position="151"/>
    </location>
</feature>
<keyword evidence="4" id="KW-1185">Reference proteome</keyword>
<dbReference type="InterPro" id="IPR023393">
    <property type="entry name" value="START-like_dom_sf"/>
</dbReference>
<dbReference type="EMBL" id="BMNH01000007">
    <property type="protein sequence ID" value="GGO69292.1"/>
    <property type="molecule type" value="Genomic_DNA"/>
</dbReference>
<evidence type="ECO:0000313" key="4">
    <source>
        <dbReference type="Proteomes" id="UP000646523"/>
    </source>
</evidence>
<reference evidence="3" key="2">
    <citation type="submission" date="2020-09" db="EMBL/GenBank/DDBJ databases">
        <authorList>
            <person name="Sun Q."/>
            <person name="Zhou Y."/>
        </authorList>
    </citation>
    <scope>NUCLEOTIDE SEQUENCE</scope>
    <source>
        <strain evidence="3">CGMCC 4.7368</strain>
    </source>
</reference>
<dbReference type="RefSeq" id="WP_189124700.1">
    <property type="nucleotide sequence ID" value="NZ_BMNH01000007.1"/>
</dbReference>
<dbReference type="InterPro" id="IPR013538">
    <property type="entry name" value="ASHA1/2-like_C"/>
</dbReference>
<gene>
    <name evidence="3" type="ORF">GCM10012289_30070</name>
</gene>
<dbReference type="Gene3D" id="3.30.530.20">
    <property type="match status" value="1"/>
</dbReference>
<name>A0A917YY10_9ACTN</name>
<organism evidence="3 4">
    <name type="scientific">Nonomuraea cavernae</name>
    <dbReference type="NCBI Taxonomy" id="2045107"/>
    <lineage>
        <taxon>Bacteria</taxon>
        <taxon>Bacillati</taxon>
        <taxon>Actinomycetota</taxon>
        <taxon>Actinomycetes</taxon>
        <taxon>Streptosporangiales</taxon>
        <taxon>Streptosporangiaceae</taxon>
        <taxon>Nonomuraea</taxon>
    </lineage>
</organism>
<evidence type="ECO:0000259" key="2">
    <source>
        <dbReference type="Pfam" id="PF08327"/>
    </source>
</evidence>
<comment type="caution">
    <text evidence="3">The sequence shown here is derived from an EMBL/GenBank/DDBJ whole genome shotgun (WGS) entry which is preliminary data.</text>
</comment>
<evidence type="ECO:0000313" key="3">
    <source>
        <dbReference type="EMBL" id="GGO69292.1"/>
    </source>
</evidence>
<dbReference type="AlphaFoldDB" id="A0A917YY10"/>
<protein>
    <submittedName>
        <fullName evidence="3">Activator of HSP90 ATPase</fullName>
    </submittedName>
</protein>
<evidence type="ECO:0000256" key="1">
    <source>
        <dbReference type="ARBA" id="ARBA00006817"/>
    </source>
</evidence>
<dbReference type="Proteomes" id="UP000646523">
    <property type="component" value="Unassembled WGS sequence"/>
</dbReference>
<accession>A0A917YY10</accession>